<sequence length="133" mass="14820">MSVDRERFLQILQRPRYHQFLQLSLEAVEEGYVKLRLPFREELLGDEADSYIHGGVIASLIDIAGDFALISVHGRGLPTVDLRVDYLRPGRKEDLIATATIVKNGRTLGISDIVVENDAGQKIAVGRALYSTQ</sequence>
<comment type="similarity">
    <text evidence="1">Belongs to the thioesterase PaaI family.</text>
</comment>
<organism evidence="4 5">
    <name type="scientific">Brevibacillus brevis</name>
    <name type="common">Bacillus brevis</name>
    <dbReference type="NCBI Taxonomy" id="1393"/>
    <lineage>
        <taxon>Bacteria</taxon>
        <taxon>Bacillati</taxon>
        <taxon>Bacillota</taxon>
        <taxon>Bacilli</taxon>
        <taxon>Bacillales</taxon>
        <taxon>Paenibacillaceae</taxon>
        <taxon>Brevibacillus</taxon>
    </lineage>
</organism>
<reference evidence="4 5" key="1">
    <citation type="submission" date="2023-09" db="EMBL/GenBank/DDBJ databases">
        <title>Complete Genome and Methylome dissection of Bacillus brevis NEB573 original source of BbsI restriction endonuclease.</title>
        <authorList>
            <person name="Fomenkov A."/>
            <person name="Roberts R.D."/>
        </authorList>
    </citation>
    <scope>NUCLEOTIDE SEQUENCE [LARGE SCALE GENOMIC DNA]</scope>
    <source>
        <strain evidence="4 5">NEB573</strain>
    </source>
</reference>
<dbReference type="CDD" id="cd03443">
    <property type="entry name" value="PaaI_thioesterase"/>
    <property type="match status" value="1"/>
</dbReference>
<dbReference type="SUPFAM" id="SSF54637">
    <property type="entry name" value="Thioesterase/thiol ester dehydrase-isomerase"/>
    <property type="match status" value="1"/>
</dbReference>
<feature type="domain" description="Thioesterase" evidence="3">
    <location>
        <begin position="51"/>
        <end position="123"/>
    </location>
</feature>
<dbReference type="GO" id="GO:0016787">
    <property type="term" value="F:hydrolase activity"/>
    <property type="evidence" value="ECO:0007669"/>
    <property type="project" value="UniProtKB-KW"/>
</dbReference>
<dbReference type="Pfam" id="PF03061">
    <property type="entry name" value="4HBT"/>
    <property type="match status" value="1"/>
</dbReference>
<dbReference type="InterPro" id="IPR039298">
    <property type="entry name" value="ACOT13"/>
</dbReference>
<dbReference type="Proteomes" id="UP001256827">
    <property type="component" value="Chromosome"/>
</dbReference>
<proteinExistence type="inferred from homology"/>
<dbReference type="InterPro" id="IPR003736">
    <property type="entry name" value="PAAI_dom"/>
</dbReference>
<protein>
    <submittedName>
        <fullName evidence="4">PaaI family thioesterase</fullName>
        <ecNumber evidence="4">3.1.2.-</ecNumber>
    </submittedName>
</protein>
<dbReference type="PANTHER" id="PTHR21660:SF1">
    <property type="entry name" value="ACYL-COENZYME A THIOESTERASE 13"/>
    <property type="match status" value="1"/>
</dbReference>
<dbReference type="InterPro" id="IPR006683">
    <property type="entry name" value="Thioestr_dom"/>
</dbReference>
<dbReference type="EC" id="3.1.2.-" evidence="4"/>
<name>A0ABY9T039_BREBE</name>
<dbReference type="EMBL" id="CP134050">
    <property type="protein sequence ID" value="WNC13447.1"/>
    <property type="molecule type" value="Genomic_DNA"/>
</dbReference>
<dbReference type="InterPro" id="IPR029069">
    <property type="entry name" value="HotDog_dom_sf"/>
</dbReference>
<dbReference type="Gene3D" id="3.10.129.10">
    <property type="entry name" value="Hotdog Thioesterase"/>
    <property type="match status" value="1"/>
</dbReference>
<gene>
    <name evidence="4" type="ORF">RGB73_22515</name>
</gene>
<evidence type="ECO:0000256" key="1">
    <source>
        <dbReference type="ARBA" id="ARBA00008324"/>
    </source>
</evidence>
<keyword evidence="2 4" id="KW-0378">Hydrolase</keyword>
<evidence type="ECO:0000313" key="4">
    <source>
        <dbReference type="EMBL" id="WNC13447.1"/>
    </source>
</evidence>
<evidence type="ECO:0000313" key="5">
    <source>
        <dbReference type="Proteomes" id="UP001256827"/>
    </source>
</evidence>
<evidence type="ECO:0000259" key="3">
    <source>
        <dbReference type="Pfam" id="PF03061"/>
    </source>
</evidence>
<dbReference type="PANTHER" id="PTHR21660">
    <property type="entry name" value="THIOESTERASE SUPERFAMILY MEMBER-RELATED"/>
    <property type="match status" value="1"/>
</dbReference>
<accession>A0ABY9T039</accession>
<dbReference type="RefSeq" id="WP_310764954.1">
    <property type="nucleotide sequence ID" value="NZ_CP134050.1"/>
</dbReference>
<dbReference type="NCBIfam" id="TIGR00369">
    <property type="entry name" value="unchar_dom_1"/>
    <property type="match status" value="1"/>
</dbReference>
<evidence type="ECO:0000256" key="2">
    <source>
        <dbReference type="ARBA" id="ARBA00022801"/>
    </source>
</evidence>
<keyword evidence="5" id="KW-1185">Reference proteome</keyword>